<organism evidence="2 3">
    <name type="scientific">Batillaria attramentaria</name>
    <dbReference type="NCBI Taxonomy" id="370345"/>
    <lineage>
        <taxon>Eukaryota</taxon>
        <taxon>Metazoa</taxon>
        <taxon>Spiralia</taxon>
        <taxon>Lophotrochozoa</taxon>
        <taxon>Mollusca</taxon>
        <taxon>Gastropoda</taxon>
        <taxon>Caenogastropoda</taxon>
        <taxon>Sorbeoconcha</taxon>
        <taxon>Cerithioidea</taxon>
        <taxon>Batillariidae</taxon>
        <taxon>Batillaria</taxon>
    </lineage>
</organism>
<proteinExistence type="predicted"/>
<dbReference type="AlphaFoldDB" id="A0ABD0JE28"/>
<keyword evidence="3" id="KW-1185">Reference proteome</keyword>
<comment type="caution">
    <text evidence="2">The sequence shown here is derived from an EMBL/GenBank/DDBJ whole genome shotgun (WGS) entry which is preliminary data.</text>
</comment>
<dbReference type="EMBL" id="JACVVK020000485">
    <property type="protein sequence ID" value="KAK7471644.1"/>
    <property type="molecule type" value="Genomic_DNA"/>
</dbReference>
<feature type="region of interest" description="Disordered" evidence="1">
    <location>
        <begin position="215"/>
        <end position="234"/>
    </location>
</feature>
<reference evidence="2 3" key="1">
    <citation type="journal article" date="2023" name="Sci. Data">
        <title>Genome assembly of the Korean intertidal mud-creeper Batillaria attramentaria.</title>
        <authorList>
            <person name="Patra A.K."/>
            <person name="Ho P.T."/>
            <person name="Jun S."/>
            <person name="Lee S.J."/>
            <person name="Kim Y."/>
            <person name="Won Y.J."/>
        </authorList>
    </citation>
    <scope>NUCLEOTIDE SEQUENCE [LARGE SCALE GENOMIC DNA]</scope>
    <source>
        <strain evidence="2">Wonlab-2016</strain>
    </source>
</reference>
<protein>
    <submittedName>
        <fullName evidence="2">Uncharacterized protein</fullName>
    </submittedName>
</protein>
<evidence type="ECO:0000256" key="1">
    <source>
        <dbReference type="SAM" id="MobiDB-lite"/>
    </source>
</evidence>
<gene>
    <name evidence="2" type="ORF">BaRGS_00035741</name>
</gene>
<name>A0ABD0JE28_9CAEN</name>
<evidence type="ECO:0000313" key="3">
    <source>
        <dbReference type="Proteomes" id="UP001519460"/>
    </source>
</evidence>
<dbReference type="Proteomes" id="UP001519460">
    <property type="component" value="Unassembled WGS sequence"/>
</dbReference>
<accession>A0ABD0JE28</accession>
<evidence type="ECO:0000313" key="2">
    <source>
        <dbReference type="EMBL" id="KAK7471644.1"/>
    </source>
</evidence>
<sequence>MSRSWDINKGSNGFEQFAPHSGGAARVVADLLAFWSGVFFLRLPPPPSRQVPLLFGLIQVSNLGVGAFGGRDIIPISLGGQLPSVMSRLEREFTRSDAALSFGLGLQSVASFAAFSMLACLCFHTKEREGPEKAMVLLEITLHRFEHRSDDMQKGKQNSQEGIPPSLVFQFTKHKCVLCVLLNCEVHQMSHHYLIGSATRRQRLVPRRFNDNVDSPNFPKLSTKHHSVHARTNGKPDVSGVIGLPEGYGSFIRSQVAVPHFTVA</sequence>